<dbReference type="STRING" id="1081104.A0A167PB77"/>
<dbReference type="PANTHER" id="PTHR45646:SF11">
    <property type="entry name" value="SERINE_THREONINE-PROTEIN KINASE DOA"/>
    <property type="match status" value="1"/>
</dbReference>
<evidence type="ECO:0000256" key="7">
    <source>
        <dbReference type="ARBA" id="ARBA00037966"/>
    </source>
</evidence>
<dbReference type="InterPro" id="IPR011009">
    <property type="entry name" value="Kinase-like_dom_sf"/>
</dbReference>
<dbReference type="SMART" id="SM00220">
    <property type="entry name" value="S_TKc"/>
    <property type="match status" value="1"/>
</dbReference>
<feature type="region of interest" description="Disordered" evidence="12">
    <location>
        <begin position="206"/>
        <end position="304"/>
    </location>
</feature>
<evidence type="ECO:0000256" key="4">
    <source>
        <dbReference type="ARBA" id="ARBA00022741"/>
    </source>
</evidence>
<dbReference type="Pfam" id="PF00069">
    <property type="entry name" value="Pkinase"/>
    <property type="match status" value="1"/>
</dbReference>
<dbReference type="PANTHER" id="PTHR45646">
    <property type="entry name" value="SERINE/THREONINE-PROTEIN KINASE DOA-RELATED"/>
    <property type="match status" value="1"/>
</dbReference>
<comment type="similarity">
    <text evidence="7">Belongs to the protein kinase superfamily. CMGC Ser/Thr protein kinase family. Lammer subfamily.</text>
</comment>
<feature type="compositionally biased region" description="Low complexity" evidence="12">
    <location>
        <begin position="270"/>
        <end position="282"/>
    </location>
</feature>
<evidence type="ECO:0000313" key="14">
    <source>
        <dbReference type="EMBL" id="OAA56481.1"/>
    </source>
</evidence>
<evidence type="ECO:0000256" key="6">
    <source>
        <dbReference type="ARBA" id="ARBA00022840"/>
    </source>
</evidence>
<evidence type="ECO:0000313" key="15">
    <source>
        <dbReference type="Proteomes" id="UP000076744"/>
    </source>
</evidence>
<evidence type="ECO:0000256" key="9">
    <source>
        <dbReference type="ARBA" id="ARBA00049308"/>
    </source>
</evidence>
<reference evidence="14 15" key="1">
    <citation type="journal article" date="2016" name="Genome Biol. Evol.">
        <title>Divergent and convergent evolution of fungal pathogenicity.</title>
        <authorList>
            <person name="Shang Y."/>
            <person name="Xiao G."/>
            <person name="Zheng P."/>
            <person name="Cen K."/>
            <person name="Zhan S."/>
            <person name="Wang C."/>
        </authorList>
    </citation>
    <scope>NUCLEOTIDE SEQUENCE [LARGE SCALE GENOMIC DNA]</scope>
    <source>
        <strain evidence="14 15">ARSEF 2679</strain>
    </source>
</reference>
<dbReference type="EMBL" id="AZHB01000022">
    <property type="protein sequence ID" value="OAA56481.1"/>
    <property type="molecule type" value="Genomic_DNA"/>
</dbReference>
<evidence type="ECO:0000259" key="13">
    <source>
        <dbReference type="PROSITE" id="PS50011"/>
    </source>
</evidence>
<dbReference type="InterPro" id="IPR008271">
    <property type="entry name" value="Ser/Thr_kinase_AS"/>
</dbReference>
<dbReference type="Proteomes" id="UP000076744">
    <property type="component" value="Unassembled WGS sequence"/>
</dbReference>
<dbReference type="InterPro" id="IPR017441">
    <property type="entry name" value="Protein_kinase_ATP_BS"/>
</dbReference>
<dbReference type="GO" id="GO:0004712">
    <property type="term" value="F:protein serine/threonine/tyrosine kinase activity"/>
    <property type="evidence" value="ECO:0007669"/>
    <property type="project" value="UniProtKB-EC"/>
</dbReference>
<protein>
    <recommendedName>
        <fullName evidence="1">dual-specificity kinase</fullName>
        <ecNumber evidence="1">2.7.12.1</ecNumber>
    </recommendedName>
</protein>
<evidence type="ECO:0000256" key="12">
    <source>
        <dbReference type="SAM" id="MobiDB-lite"/>
    </source>
</evidence>
<dbReference type="Gene3D" id="3.30.200.20">
    <property type="entry name" value="Phosphorylase Kinase, domain 1"/>
    <property type="match status" value="1"/>
</dbReference>
<dbReference type="GO" id="GO:0004674">
    <property type="term" value="F:protein serine/threonine kinase activity"/>
    <property type="evidence" value="ECO:0007669"/>
    <property type="project" value="UniProtKB-KW"/>
</dbReference>
<feature type="compositionally biased region" description="Polar residues" evidence="12">
    <location>
        <begin position="248"/>
        <end position="268"/>
    </location>
</feature>
<gene>
    <name evidence="14" type="ORF">ISF_07549</name>
</gene>
<dbReference type="Gene3D" id="1.10.510.10">
    <property type="entry name" value="Transferase(Phosphotransferase) domain 1"/>
    <property type="match status" value="1"/>
</dbReference>
<dbReference type="OrthoDB" id="283111at2759"/>
<comment type="catalytic activity">
    <reaction evidence="8">
        <text>L-seryl-[protein] + ATP = O-phospho-L-seryl-[protein] + ADP + H(+)</text>
        <dbReference type="Rhea" id="RHEA:17989"/>
        <dbReference type="Rhea" id="RHEA-COMP:9863"/>
        <dbReference type="Rhea" id="RHEA-COMP:11604"/>
        <dbReference type="ChEBI" id="CHEBI:15378"/>
        <dbReference type="ChEBI" id="CHEBI:29999"/>
        <dbReference type="ChEBI" id="CHEBI:30616"/>
        <dbReference type="ChEBI" id="CHEBI:83421"/>
        <dbReference type="ChEBI" id="CHEBI:456216"/>
        <dbReference type="EC" id="2.7.12.1"/>
    </reaction>
</comment>
<evidence type="ECO:0000256" key="10">
    <source>
        <dbReference type="ARBA" id="ARBA00051680"/>
    </source>
</evidence>
<name>A0A167PB77_CORFA</name>
<dbReference type="FunFam" id="1.10.510.10:FF:000612">
    <property type="entry name" value="Serine/threonine-protein kinase AFC2"/>
    <property type="match status" value="1"/>
</dbReference>
<comment type="caution">
    <text evidence="14">The sequence shown here is derived from an EMBL/GenBank/DDBJ whole genome shotgun (WGS) entry which is preliminary data.</text>
</comment>
<evidence type="ECO:0000256" key="11">
    <source>
        <dbReference type="PROSITE-ProRule" id="PRU10141"/>
    </source>
</evidence>
<dbReference type="GeneID" id="30023841"/>
<dbReference type="PROSITE" id="PS00107">
    <property type="entry name" value="PROTEIN_KINASE_ATP"/>
    <property type="match status" value="1"/>
</dbReference>
<evidence type="ECO:0000256" key="2">
    <source>
        <dbReference type="ARBA" id="ARBA00022527"/>
    </source>
</evidence>
<keyword evidence="15" id="KW-1185">Reference proteome</keyword>
<evidence type="ECO:0000256" key="1">
    <source>
        <dbReference type="ARBA" id="ARBA00013203"/>
    </source>
</evidence>
<feature type="domain" description="Protein kinase" evidence="13">
    <location>
        <begin position="368"/>
        <end position="707"/>
    </location>
</feature>
<dbReference type="RefSeq" id="XP_018701748.1">
    <property type="nucleotide sequence ID" value="XM_018851152.1"/>
</dbReference>
<dbReference type="InterPro" id="IPR000719">
    <property type="entry name" value="Prot_kinase_dom"/>
</dbReference>
<dbReference type="SUPFAM" id="SSF56112">
    <property type="entry name" value="Protein kinase-like (PK-like)"/>
    <property type="match status" value="1"/>
</dbReference>
<feature type="compositionally biased region" description="Low complexity" evidence="12">
    <location>
        <begin position="27"/>
        <end position="43"/>
    </location>
</feature>
<feature type="binding site" evidence="11">
    <location>
        <position position="397"/>
    </location>
    <ligand>
        <name>ATP</name>
        <dbReference type="ChEBI" id="CHEBI:30616"/>
    </ligand>
</feature>
<proteinExistence type="inferred from homology"/>
<comment type="catalytic activity">
    <reaction evidence="9">
        <text>L-threonyl-[protein] + ATP = O-phospho-L-threonyl-[protein] + ADP + H(+)</text>
        <dbReference type="Rhea" id="RHEA:46608"/>
        <dbReference type="Rhea" id="RHEA-COMP:11060"/>
        <dbReference type="Rhea" id="RHEA-COMP:11605"/>
        <dbReference type="ChEBI" id="CHEBI:15378"/>
        <dbReference type="ChEBI" id="CHEBI:30013"/>
        <dbReference type="ChEBI" id="CHEBI:30616"/>
        <dbReference type="ChEBI" id="CHEBI:61977"/>
        <dbReference type="ChEBI" id="CHEBI:456216"/>
        <dbReference type="EC" id="2.7.12.1"/>
    </reaction>
</comment>
<feature type="region of interest" description="Disordered" evidence="12">
    <location>
        <begin position="27"/>
        <end position="115"/>
    </location>
</feature>
<dbReference type="CDD" id="cd14134">
    <property type="entry name" value="PKc_CLK"/>
    <property type="match status" value="1"/>
</dbReference>
<keyword evidence="5 14" id="KW-0418">Kinase</keyword>
<keyword evidence="4 11" id="KW-0547">Nucleotide-binding</keyword>
<keyword evidence="2" id="KW-0723">Serine/threonine-protein kinase</keyword>
<evidence type="ECO:0000256" key="8">
    <source>
        <dbReference type="ARBA" id="ARBA00049003"/>
    </source>
</evidence>
<feature type="region of interest" description="Disordered" evidence="12">
    <location>
        <begin position="147"/>
        <end position="170"/>
    </location>
</feature>
<dbReference type="GO" id="GO:0005634">
    <property type="term" value="C:nucleus"/>
    <property type="evidence" value="ECO:0007669"/>
    <property type="project" value="TreeGrafter"/>
</dbReference>
<dbReference type="GO" id="GO:0043484">
    <property type="term" value="P:regulation of RNA splicing"/>
    <property type="evidence" value="ECO:0007669"/>
    <property type="project" value="TreeGrafter"/>
</dbReference>
<keyword evidence="3" id="KW-0808">Transferase</keyword>
<organism evidence="14 15">
    <name type="scientific">Cordyceps fumosorosea (strain ARSEF 2679)</name>
    <name type="common">Isaria fumosorosea</name>
    <dbReference type="NCBI Taxonomy" id="1081104"/>
    <lineage>
        <taxon>Eukaryota</taxon>
        <taxon>Fungi</taxon>
        <taxon>Dikarya</taxon>
        <taxon>Ascomycota</taxon>
        <taxon>Pezizomycotina</taxon>
        <taxon>Sordariomycetes</taxon>
        <taxon>Hypocreomycetidae</taxon>
        <taxon>Hypocreales</taxon>
        <taxon>Cordycipitaceae</taxon>
        <taxon>Cordyceps</taxon>
    </lineage>
</organism>
<dbReference type="InterPro" id="IPR051175">
    <property type="entry name" value="CLK_kinases"/>
</dbReference>
<dbReference type="EC" id="2.7.12.1" evidence="1"/>
<dbReference type="PROSITE" id="PS50011">
    <property type="entry name" value="PROTEIN_KINASE_DOM"/>
    <property type="match status" value="1"/>
</dbReference>
<evidence type="ECO:0000256" key="3">
    <source>
        <dbReference type="ARBA" id="ARBA00022679"/>
    </source>
</evidence>
<evidence type="ECO:0000256" key="5">
    <source>
        <dbReference type="ARBA" id="ARBA00022777"/>
    </source>
</evidence>
<dbReference type="PROSITE" id="PS00108">
    <property type="entry name" value="PROTEIN_KINASE_ST"/>
    <property type="match status" value="1"/>
</dbReference>
<sequence>MSTPATAVVAAATLPHYHLSRHYHSPYAAHHQQPHQQQQQQYPTSPGHRPAALVDAAPSSSATNTTSHIRPAYPLPSPLLHPRRHNYNHNPQEHAPAPTDDALLNSHPPPPPPHGYLELHGYTTAAPPCQNDTFASSAVSTSTATSLTLAMDQHPSRKRRRSKEPDWDNFYRNGLPKEVIVIHDTPEPEANQGRKLTHSHVTSSHIVAPDGAALRQQTTLQSQPTKRRRRDNVNPPVHYHVQPVAESHATTPNYNITPSASTLSSDGHPSTAHTTAATSLSSNGQPDAATAPLKRKRTRQQAAIEAKRRDIQGLGHPFEAYVPPPFPPRKSGDVYVRVVHDTQSKGARVDDDDGHYLVVPDADLTDKYKIKCLLGQGTFGKVVQARDRRRNEAVAVKIIRSVQKYRDASRIELRVFATLKANDPTNRNRCVHLRDCFDYRGHICIVMDLLGQSIFDFLKANHFVPFPNSQIQKFARQLLTSVAFLHDLNLIHTDLKPENILLYDNSYQTFTYHRKIPSASTTINRQATQRRVLLDTEIRLIDFGSATFEDEYHSSVVSTRHYRAPEIILGLGWSFPCDIWSIGCILVEFFTGDALFQTHDNLEHLAMMEMVLGQRIDAHLVQAVNRISSRTGGNPASKYFKRLRLDYPTPETSRSSKRFVRAMKNLDNIIPKNTTFFKNFHDLLRKMFIYDPSQRITAREALNHPWFKEMAPPDDGTEAAKIRMEKRRIGQDAQKA</sequence>
<accession>A0A167PB77</accession>
<feature type="compositionally biased region" description="Low complexity" evidence="12">
    <location>
        <begin position="56"/>
        <end position="67"/>
    </location>
</feature>
<dbReference type="GO" id="GO:0005524">
    <property type="term" value="F:ATP binding"/>
    <property type="evidence" value="ECO:0007669"/>
    <property type="project" value="UniProtKB-UniRule"/>
</dbReference>
<comment type="catalytic activity">
    <reaction evidence="10">
        <text>L-tyrosyl-[protein] + ATP = O-phospho-L-tyrosyl-[protein] + ADP + H(+)</text>
        <dbReference type="Rhea" id="RHEA:10596"/>
        <dbReference type="Rhea" id="RHEA-COMP:10136"/>
        <dbReference type="Rhea" id="RHEA-COMP:20101"/>
        <dbReference type="ChEBI" id="CHEBI:15378"/>
        <dbReference type="ChEBI" id="CHEBI:30616"/>
        <dbReference type="ChEBI" id="CHEBI:46858"/>
        <dbReference type="ChEBI" id="CHEBI:61978"/>
        <dbReference type="ChEBI" id="CHEBI:456216"/>
        <dbReference type="EC" id="2.7.12.1"/>
    </reaction>
</comment>
<feature type="compositionally biased region" description="Polar residues" evidence="12">
    <location>
        <begin position="215"/>
        <end position="224"/>
    </location>
</feature>
<dbReference type="AlphaFoldDB" id="A0A167PB77"/>
<keyword evidence="6 11" id="KW-0067">ATP-binding</keyword>